<organism evidence="1 2">
    <name type="scientific">Colletotrichum scovillei</name>
    <dbReference type="NCBI Taxonomy" id="1209932"/>
    <lineage>
        <taxon>Eukaryota</taxon>
        <taxon>Fungi</taxon>
        <taxon>Dikarya</taxon>
        <taxon>Ascomycota</taxon>
        <taxon>Pezizomycotina</taxon>
        <taxon>Sordariomycetes</taxon>
        <taxon>Hypocreomycetidae</taxon>
        <taxon>Glomerellales</taxon>
        <taxon>Glomerellaceae</taxon>
        <taxon>Colletotrichum</taxon>
        <taxon>Colletotrichum acutatum species complex</taxon>
    </lineage>
</organism>
<evidence type="ECO:0000313" key="1">
    <source>
        <dbReference type="EMBL" id="KAG7054368.1"/>
    </source>
</evidence>
<protein>
    <submittedName>
        <fullName evidence="1">Uncharacterized protein</fullName>
    </submittedName>
</protein>
<dbReference type="AlphaFoldDB" id="A0A9P7UF32"/>
<reference evidence="1" key="1">
    <citation type="submission" date="2021-05" db="EMBL/GenBank/DDBJ databases">
        <title>Comparative genomics of three Colletotrichum scovillei strains and genetic complementation revealed genes involved fungal growth and virulence on chili pepper.</title>
        <authorList>
            <person name="Hsieh D.-K."/>
            <person name="Chuang S.-C."/>
            <person name="Chen C.-Y."/>
            <person name="Chao Y.-T."/>
            <person name="Lu M.-Y.J."/>
            <person name="Lee M.-H."/>
            <person name="Shih M.-C."/>
        </authorList>
    </citation>
    <scope>NUCLEOTIDE SEQUENCE</scope>
    <source>
        <strain evidence="1">Coll-153</strain>
    </source>
</reference>
<keyword evidence="2" id="KW-1185">Reference proteome</keyword>
<dbReference type="Proteomes" id="UP000699042">
    <property type="component" value="Unassembled WGS sequence"/>
</dbReference>
<accession>A0A9P7UF32</accession>
<comment type="caution">
    <text evidence="1">The sequence shown here is derived from an EMBL/GenBank/DDBJ whole genome shotgun (WGS) entry which is preliminary data.</text>
</comment>
<gene>
    <name evidence="1" type="ORF">JMJ77_001435</name>
</gene>
<dbReference type="EMBL" id="JAESDN010000003">
    <property type="protein sequence ID" value="KAG7054368.1"/>
    <property type="molecule type" value="Genomic_DNA"/>
</dbReference>
<sequence>PTLTITARCFRFFRSRVARSECSLNKKTTPTGPKQSIHSKPTFIAAEVELEISCTTPMIS</sequence>
<name>A0A9P7UF32_9PEZI</name>
<feature type="non-terminal residue" evidence="1">
    <location>
        <position position="60"/>
    </location>
</feature>
<evidence type="ECO:0000313" key="2">
    <source>
        <dbReference type="Proteomes" id="UP000699042"/>
    </source>
</evidence>
<proteinExistence type="predicted"/>